<proteinExistence type="predicted"/>
<dbReference type="AlphaFoldDB" id="A0A4R5YGH6"/>
<organism evidence="1 2">
    <name type="scientific">Microbacterium oleivorans</name>
    <dbReference type="NCBI Taxonomy" id="273677"/>
    <lineage>
        <taxon>Bacteria</taxon>
        <taxon>Bacillati</taxon>
        <taxon>Actinomycetota</taxon>
        <taxon>Actinomycetes</taxon>
        <taxon>Micrococcales</taxon>
        <taxon>Microbacteriaceae</taxon>
        <taxon>Microbacterium</taxon>
    </lineage>
</organism>
<evidence type="ECO:0000313" key="1">
    <source>
        <dbReference type="EMBL" id="TDL44301.1"/>
    </source>
</evidence>
<name>A0A4R5YGH6_9MICO</name>
<sequence>MVGMFTGTIRPDETRTAELTGNSLEEIHAAAIAQLPAGFELVSAPVQMIKGSTALTATATFRRVDGIRQIEADDRAALFAKVPQGWQLLEVRSA</sequence>
<dbReference type="STRING" id="273677.BW34_02068"/>
<evidence type="ECO:0000313" key="2">
    <source>
        <dbReference type="Proteomes" id="UP000295633"/>
    </source>
</evidence>
<comment type="caution">
    <text evidence="1">The sequence shown here is derived from an EMBL/GenBank/DDBJ whole genome shotgun (WGS) entry which is preliminary data.</text>
</comment>
<dbReference type="Proteomes" id="UP000295633">
    <property type="component" value="Unassembled WGS sequence"/>
</dbReference>
<dbReference type="EMBL" id="SMZX01000002">
    <property type="protein sequence ID" value="TDL44301.1"/>
    <property type="molecule type" value="Genomic_DNA"/>
</dbReference>
<protein>
    <submittedName>
        <fullName evidence="1">Uncharacterized protein</fullName>
    </submittedName>
</protein>
<gene>
    <name evidence="1" type="ORF">E2R54_11555</name>
</gene>
<accession>A0A4R5YGH6</accession>
<reference evidence="1 2" key="1">
    <citation type="submission" date="2019-03" db="EMBL/GenBank/DDBJ databases">
        <title>Genome Sequencing and Assembly of Various Microbes Isolated from Partially Reclaimed Soil and Acid Mine Drainage (AMD) Site.</title>
        <authorList>
            <person name="Steinbock B."/>
            <person name="Bechtold R."/>
            <person name="Sevigny J.L."/>
            <person name="Thomas D."/>
            <person name="Cuthill L.R."/>
            <person name="Aveiro Johannsen E.J."/>
            <person name="Thomas K."/>
            <person name="Ghosh A."/>
        </authorList>
    </citation>
    <scope>NUCLEOTIDE SEQUENCE [LARGE SCALE GENOMIC DNA]</scope>
    <source>
        <strain evidence="1 2">F-B2</strain>
    </source>
</reference>